<dbReference type="InterPro" id="IPR058748">
    <property type="entry name" value="PglY_5th"/>
</dbReference>
<reference evidence="4 5" key="1">
    <citation type="submission" date="2019-04" db="EMBL/GenBank/DDBJ databases">
        <title>Streptomyces oryziradicis sp. nov., a novel actinomycete isolated from rhizosphere soil of rice (Oryza sativa L.).</title>
        <authorList>
            <person name="Li C."/>
        </authorList>
    </citation>
    <scope>NUCLEOTIDE SEQUENCE [LARGE SCALE GENOMIC DNA]</scope>
    <source>
        <strain evidence="4 5">NEAU-C40</strain>
    </source>
</reference>
<dbReference type="Pfam" id="PF26382">
    <property type="entry name" value="BREX_PglY_6th"/>
    <property type="match status" value="1"/>
</dbReference>
<evidence type="ECO:0000256" key="1">
    <source>
        <dbReference type="SAM" id="MobiDB-lite"/>
    </source>
</evidence>
<feature type="compositionally biased region" description="Pro residues" evidence="1">
    <location>
        <begin position="1197"/>
        <end position="1211"/>
    </location>
</feature>
<dbReference type="Pfam" id="PF26381">
    <property type="entry name" value="BREX_PglY_5th"/>
    <property type="match status" value="1"/>
</dbReference>
<evidence type="ECO:0000259" key="3">
    <source>
        <dbReference type="Pfam" id="PF26382"/>
    </source>
</evidence>
<dbReference type="EMBL" id="SUMC01000048">
    <property type="protein sequence ID" value="TKA04731.1"/>
    <property type="molecule type" value="Genomic_DNA"/>
</dbReference>
<feature type="domain" description="ATPase PglY 5th" evidence="2">
    <location>
        <begin position="867"/>
        <end position="966"/>
    </location>
</feature>
<protein>
    <submittedName>
        <fullName evidence="4">PglY protein</fullName>
    </submittedName>
</protein>
<proteinExistence type="predicted"/>
<feature type="compositionally biased region" description="Low complexity" evidence="1">
    <location>
        <begin position="1231"/>
        <end position="1259"/>
    </location>
</feature>
<dbReference type="OrthoDB" id="3201900at2"/>
<organism evidence="4 5">
    <name type="scientific">Actinacidiphila oryziradicis</name>
    <dbReference type="NCBI Taxonomy" id="2571141"/>
    <lineage>
        <taxon>Bacteria</taxon>
        <taxon>Bacillati</taxon>
        <taxon>Actinomycetota</taxon>
        <taxon>Actinomycetes</taxon>
        <taxon>Kitasatosporales</taxon>
        <taxon>Streptomycetaceae</taxon>
        <taxon>Actinacidiphila</taxon>
    </lineage>
</organism>
<gene>
    <name evidence="4" type="ORF">FCI23_34795</name>
</gene>
<comment type="caution">
    <text evidence="4">The sequence shown here is derived from an EMBL/GenBank/DDBJ whole genome shotgun (WGS) entry which is preliminary data.</text>
</comment>
<dbReference type="InterPro" id="IPR058747">
    <property type="entry name" value="PglY_C"/>
</dbReference>
<accession>A0A4U0SBD8</accession>
<evidence type="ECO:0000259" key="2">
    <source>
        <dbReference type="Pfam" id="PF26381"/>
    </source>
</evidence>
<dbReference type="Proteomes" id="UP000305778">
    <property type="component" value="Unassembled WGS sequence"/>
</dbReference>
<keyword evidence="5" id="KW-1185">Reference proteome</keyword>
<feature type="region of interest" description="Disordered" evidence="1">
    <location>
        <begin position="1196"/>
        <end position="1259"/>
    </location>
</feature>
<evidence type="ECO:0000313" key="4">
    <source>
        <dbReference type="EMBL" id="TKA04731.1"/>
    </source>
</evidence>
<name>A0A4U0SBD8_9ACTN</name>
<sequence length="1316" mass="142013">MSSSSDALYLKDVLNLPESVLAGDFKVELSGGFGESGQRVREYVVTDQLEQAFRKSLGIVKAAVRDNASHAAYLHGSFGSGKSHFLTVLHAVLNDSGAVARDKPRLQAVIAEHADWLVQEGTRKRFLMVPYHLVGAASLDSALLGGYVATVRRLHPGAPVPPVYRADAALADARRQRDFLADDAKFIQWLGDPSGPASAQSNVEAGDDLEDLDALAAPASGWTSASLDAAFAAAAGSDLRNALISALISDSGPMSAYARGAQGDKNAFLPLENGLAVISRHAQSLGYDGLVLFLDELILWLQAHLTEKAMVNDEVSKLVKLIESGDTDRPVPIVSFISRQRDLSQLVGSDVVGADVKNLEQQVGYLAGRFDVVSLEDRNLPAIIKERVLQPRDDAARAALRSAFAGVESSDAAVRGVLLDAAGATGADWADFKELYPLSPVLLNTLVALSGALQRERTGLKLIQEMLYRRRGDMKLGDLIPLGDLWDVLADGMGEAFTDRLRAQSEAAIRFHTKVQAYLLQKYGSTEEAGYRADDRFVKTLLLGFLAPEVPALARLTGGRLAALNHGSLRSRAVTPGELAVRRLRELQAEFPGELRSDGNDADPVFTLHLSDLDVEPILDAVGEKDNVGQRRIWVKERLWQALGVRDTGAFVCEHEVVWRGTRRTAEFVFENVKEPATMPTMQFSPSVPGRVRFVVDYPFDESEGHPSDDTARIQRLRQEGFEAPTIVWLPFFFSPQRSAQLGRLLKIQYLLERDRLANYAAHLPSDDQIRVKHQMEAQRETLTSQLTDVLRQLYGIASVDETNVGAETPDGLHVYCLYPGHTPQLQGGAPFDYNLAKLADGLFAALYPKHPDFDPQETRKAVTPGELKSVYGWIARAMEDGSRRVVVDSKQLGLVKRIVHPLELGEVHDGPLNVGTEWRRRIEQHATAQGVTGDYEVEDIRRWIAELGWSGLDKAVSSLLIAVYALVADRSWVFNGSSAAAPDLERIGPGWALRAQELPSEEEFTAAHGRAAALFGESVPRVRYARNVNDLAAKVRARAQGWEPAVNGLRRSLANHRTALGVTQEQSAREISVHDAADLIARLVRHKDATALVRELSALAYATSDDALAKAMSSAHATLDALDRVKWQLLGSVRGLTGRGDGLADRAQRLLAEIAEAAAAVERDRELAAVLNAAESRAVDIISESGRLNALAAPAPAAPAPAPAAAPVPGPRGADQVSLTVHGHPPLPAQPQADPATPAAPAEPAAPAAPADAPAAPAVPAARRRRLILATSPGSLDPDLAQVLAELTQQIRAHAAAKPGTEIEIGWQELEGGAS</sequence>
<dbReference type="RefSeq" id="WP_136728164.1">
    <property type="nucleotide sequence ID" value="NZ_SUMC01000048.1"/>
</dbReference>
<feature type="domain" description="ATPase PglY C-terminal" evidence="3">
    <location>
        <begin position="1010"/>
        <end position="1186"/>
    </location>
</feature>
<evidence type="ECO:0000313" key="5">
    <source>
        <dbReference type="Proteomes" id="UP000305778"/>
    </source>
</evidence>